<dbReference type="PANTHER" id="PTHR15394:SF3">
    <property type="entry name" value="SERINE HYDROLASE RBBP9"/>
    <property type="match status" value="1"/>
</dbReference>
<dbReference type="AlphaFoldDB" id="I3DBQ1"/>
<proteinExistence type="predicted"/>
<organism evidence="1 2">
    <name type="scientific">Pasteurella bettyae CCUG 2042</name>
    <dbReference type="NCBI Taxonomy" id="1095749"/>
    <lineage>
        <taxon>Bacteria</taxon>
        <taxon>Pseudomonadati</taxon>
        <taxon>Pseudomonadota</taxon>
        <taxon>Gammaproteobacteria</taxon>
        <taxon>Pasteurellales</taxon>
        <taxon>Pasteurellaceae</taxon>
        <taxon>Pasteurella</taxon>
    </lineage>
</organism>
<dbReference type="InterPro" id="IPR029058">
    <property type="entry name" value="AB_hydrolase_fold"/>
</dbReference>
<dbReference type="EMBL" id="AJSX01000033">
    <property type="protein sequence ID" value="EIJ69144.1"/>
    <property type="molecule type" value="Genomic_DNA"/>
</dbReference>
<protein>
    <submittedName>
        <fullName evidence="1">Alpha/beta hydrolase, PF06821 family</fullName>
    </submittedName>
</protein>
<dbReference type="SUPFAM" id="SSF53474">
    <property type="entry name" value="alpha/beta-Hydrolases"/>
    <property type="match status" value="1"/>
</dbReference>
<reference evidence="1 2" key="1">
    <citation type="submission" date="2012-03" db="EMBL/GenBank/DDBJ databases">
        <authorList>
            <person name="Harkins D.M."/>
            <person name="Madupu R."/>
            <person name="Durkin A.S."/>
            <person name="Torralba M."/>
            <person name="Methe B."/>
            <person name="Sutton G.G."/>
            <person name="Nelson K.E."/>
        </authorList>
    </citation>
    <scope>NUCLEOTIDE SEQUENCE [LARGE SCALE GENOMIC DNA]</scope>
    <source>
        <strain evidence="1 2">CCUG 2042</strain>
    </source>
</reference>
<name>I3DBQ1_9PAST</name>
<dbReference type="eggNOG" id="COG3545">
    <property type="taxonomic scope" value="Bacteria"/>
</dbReference>
<dbReference type="InterPro" id="IPR010662">
    <property type="entry name" value="RBBP9/YdeN"/>
</dbReference>
<dbReference type="PANTHER" id="PTHR15394">
    <property type="entry name" value="SERINE HYDROLASE RBBP9"/>
    <property type="match status" value="1"/>
</dbReference>
<comment type="caution">
    <text evidence="1">The sequence shown here is derived from an EMBL/GenBank/DDBJ whole genome shotgun (WGS) entry which is preliminary data.</text>
</comment>
<sequence>MHKQLYITHGYTATSQSHWFQWLKNQLIPHQINVDIFNMPNSSKPEPEAWLSYHQKHIHQLDENTVFIAHSLGCIATLRYLQQKNTPIKGLILVAGFDRHLTNLPELNAFTSEPINYAKLICNIPNRLVIASLDDEIVNCHYSEELAKKLQAQYITLEKSGHFLARQGFTEFPFLLEQTLKIFEI</sequence>
<keyword evidence="1" id="KW-0378">Hydrolase</keyword>
<keyword evidence="2" id="KW-1185">Reference proteome</keyword>
<accession>I3DBQ1</accession>
<dbReference type="GO" id="GO:0016787">
    <property type="term" value="F:hydrolase activity"/>
    <property type="evidence" value="ECO:0007669"/>
    <property type="project" value="UniProtKB-KW"/>
</dbReference>
<dbReference type="OrthoDB" id="9804993at2"/>
<dbReference type="RefSeq" id="WP_005760910.1">
    <property type="nucleotide sequence ID" value="NZ_AJSX01000033.1"/>
</dbReference>
<evidence type="ECO:0000313" key="1">
    <source>
        <dbReference type="EMBL" id="EIJ69144.1"/>
    </source>
</evidence>
<dbReference type="Proteomes" id="UP000006457">
    <property type="component" value="Unassembled WGS sequence"/>
</dbReference>
<dbReference type="PATRIC" id="fig|1095749.3.peg.1406"/>
<dbReference type="Gene3D" id="3.40.50.1820">
    <property type="entry name" value="alpha/beta hydrolase"/>
    <property type="match status" value="1"/>
</dbReference>
<evidence type="ECO:0000313" key="2">
    <source>
        <dbReference type="Proteomes" id="UP000006457"/>
    </source>
</evidence>
<dbReference type="Pfam" id="PF06821">
    <property type="entry name" value="Ser_hydrolase"/>
    <property type="match status" value="1"/>
</dbReference>
<gene>
    <name evidence="1" type="ORF">HMPREF1052_0470</name>
</gene>